<organism evidence="2 3">
    <name type="scientific">Ameca splendens</name>
    <dbReference type="NCBI Taxonomy" id="208324"/>
    <lineage>
        <taxon>Eukaryota</taxon>
        <taxon>Metazoa</taxon>
        <taxon>Chordata</taxon>
        <taxon>Craniata</taxon>
        <taxon>Vertebrata</taxon>
        <taxon>Euteleostomi</taxon>
        <taxon>Actinopterygii</taxon>
        <taxon>Neopterygii</taxon>
        <taxon>Teleostei</taxon>
        <taxon>Neoteleostei</taxon>
        <taxon>Acanthomorphata</taxon>
        <taxon>Ovalentaria</taxon>
        <taxon>Atherinomorphae</taxon>
        <taxon>Cyprinodontiformes</taxon>
        <taxon>Goodeidae</taxon>
        <taxon>Ameca</taxon>
    </lineage>
</organism>
<protein>
    <recommendedName>
        <fullName evidence="4">Myb proto-oncogene protein, plant</fullName>
    </recommendedName>
</protein>
<reference evidence="2 3" key="1">
    <citation type="submission" date="2021-06" db="EMBL/GenBank/DDBJ databases">
        <authorList>
            <person name="Palmer J.M."/>
        </authorList>
    </citation>
    <scope>NUCLEOTIDE SEQUENCE [LARGE SCALE GENOMIC DNA]</scope>
    <source>
        <strain evidence="2 3">AS_MEX2019</strain>
        <tissue evidence="2">Muscle</tissue>
    </source>
</reference>
<evidence type="ECO:0008006" key="4">
    <source>
        <dbReference type="Google" id="ProtNLM"/>
    </source>
</evidence>
<sequence>MEGSLSGPRSSGKHQQPFTDWETITGCLEAVADTRLDGKGGQKHQEKGQQIAQPATSTRRAELFYQDVLTHSKHFILMLKLDCTFLLNTYLSVNLTCLDPKVFG</sequence>
<dbReference type="EMBL" id="JAHRIP010088634">
    <property type="protein sequence ID" value="MEQ2316351.1"/>
    <property type="molecule type" value="Genomic_DNA"/>
</dbReference>
<gene>
    <name evidence="2" type="ORF">AMECASPLE_031716</name>
</gene>
<keyword evidence="3" id="KW-1185">Reference proteome</keyword>
<evidence type="ECO:0000313" key="3">
    <source>
        <dbReference type="Proteomes" id="UP001469553"/>
    </source>
</evidence>
<proteinExistence type="predicted"/>
<feature type="region of interest" description="Disordered" evidence="1">
    <location>
        <begin position="1"/>
        <end position="20"/>
    </location>
</feature>
<feature type="compositionally biased region" description="Polar residues" evidence="1">
    <location>
        <begin position="7"/>
        <end position="18"/>
    </location>
</feature>
<evidence type="ECO:0000313" key="2">
    <source>
        <dbReference type="EMBL" id="MEQ2316351.1"/>
    </source>
</evidence>
<name>A0ABV1AFD7_9TELE</name>
<accession>A0ABV1AFD7</accession>
<dbReference type="Proteomes" id="UP001469553">
    <property type="component" value="Unassembled WGS sequence"/>
</dbReference>
<comment type="caution">
    <text evidence="2">The sequence shown here is derived from an EMBL/GenBank/DDBJ whole genome shotgun (WGS) entry which is preliminary data.</text>
</comment>
<evidence type="ECO:0000256" key="1">
    <source>
        <dbReference type="SAM" id="MobiDB-lite"/>
    </source>
</evidence>